<accession>K0EMX6</accession>
<dbReference type="eggNOG" id="COG3440">
    <property type="taxonomic scope" value="Bacteria"/>
</dbReference>
<evidence type="ECO:0000313" key="1">
    <source>
        <dbReference type="EMBL" id="AFT98751.1"/>
    </source>
</evidence>
<organism evidence="1 2">
    <name type="scientific">Nocardia brasiliensis (strain ATCC 700358 / HUJEG-1)</name>
    <dbReference type="NCBI Taxonomy" id="1133849"/>
    <lineage>
        <taxon>Bacteria</taxon>
        <taxon>Bacillati</taxon>
        <taxon>Actinomycetota</taxon>
        <taxon>Actinomycetes</taxon>
        <taxon>Mycobacteriales</taxon>
        <taxon>Nocardiaceae</taxon>
        <taxon>Nocardia</taxon>
    </lineage>
</organism>
<dbReference type="HOGENOM" id="CLU_871070_0_0_11"/>
<dbReference type="Proteomes" id="UP000006304">
    <property type="component" value="Chromosome"/>
</dbReference>
<reference evidence="1 2" key="1">
    <citation type="journal article" date="2012" name="J. Bacteriol.">
        <title>Complete genome sequence of Nocardia brasiliensis HUJEG-1.</title>
        <authorList>
            <person name="Vera-Cabrera L."/>
            <person name="Ortiz-Lopez R."/>
            <person name="Elizondo-Gonzalez R."/>
            <person name="Perez-Maya A.A."/>
            <person name="Ocampo-Candiani J."/>
        </authorList>
    </citation>
    <scope>NUCLEOTIDE SEQUENCE [LARGE SCALE GENOMIC DNA]</scope>
    <source>
        <strain evidence="2">ATCC 700358</strain>
    </source>
</reference>
<gene>
    <name evidence="1" type="ORF">O3I_003945</name>
</gene>
<dbReference type="STRING" id="1133849.O3I_003945"/>
<name>K0EMX6_NOCB7</name>
<dbReference type="KEGG" id="nbr:O3I_003945"/>
<protein>
    <submittedName>
        <fullName evidence="1">Uncharacterized protein</fullName>
    </submittedName>
</protein>
<keyword evidence="2" id="KW-1185">Reference proteome</keyword>
<dbReference type="AlphaFoldDB" id="K0EMX6"/>
<evidence type="ECO:0000313" key="2">
    <source>
        <dbReference type="Proteomes" id="UP000006304"/>
    </source>
</evidence>
<proteinExistence type="predicted"/>
<dbReference type="EMBL" id="CP003876">
    <property type="protein sequence ID" value="AFT98751.1"/>
    <property type="molecule type" value="Genomic_DNA"/>
</dbReference>
<sequence>MEAVDASSSVIEDSVAIGRAVRRRAEGADGKQLNAEFSVVADGDAFSLIIESAGGRVIGSDLPRNSDYVPLFELLLGRLRELEAVMSGAEVVSANATRLEATERQLISSPIAMANVSDIARLRLDLTRAQGRVGLTSASKKEGNNRKRVLLRITVPDYAASDAEQLATDLSRSGAALVAEAPVGETDGHARVKIRREQARLRRILCGPGKTGVCALCGHEFPTGLLVAAHIKKRQHCTPDERRDLSNVAMLACTFGCDALYEDGWVSVDDSGQLLISDAATTPAVRDRLAALMGLACGAHKVGSEPYFAWHRSTVFRRG</sequence>
<dbReference type="RefSeq" id="WP_014981611.1">
    <property type="nucleotide sequence ID" value="NC_018681.1"/>
</dbReference>